<accession>A0AAT9HTK2</accession>
<reference evidence="2" key="1">
    <citation type="submission" date="2024-06" db="EMBL/GenBank/DDBJ databases">
        <authorList>
            <consortium name="consrtm"/>
            <person name="Uemura M."/>
            <person name="Terahara T."/>
        </authorList>
    </citation>
    <scope>NUCLEOTIDE SEQUENCE</scope>
    <source>
        <strain evidence="2">KM77-8</strain>
    </source>
</reference>
<dbReference type="AlphaFoldDB" id="A0AAT9HTK2"/>
<dbReference type="EMBL" id="AP035768">
    <property type="protein sequence ID" value="BFO20697.1"/>
    <property type="molecule type" value="Genomic_DNA"/>
</dbReference>
<proteinExistence type="predicted"/>
<reference evidence="2" key="2">
    <citation type="submission" date="2024-07" db="EMBL/GenBank/DDBJ databases">
        <title>Streptomyces haneummycinica sp. nov., a new antibiotic-producing actinobacterium isolated from marine sediment.</title>
        <authorList>
            <person name="Uemura M."/>
            <person name="Hamada M."/>
            <person name="Hirano S."/>
            <person name="Kobayashi K."/>
            <person name="Ohshiro T."/>
            <person name="Kobayashi T."/>
            <person name="Terahara T."/>
        </authorList>
    </citation>
    <scope>NUCLEOTIDE SEQUENCE</scope>
    <source>
        <strain evidence="2">KM77-8</strain>
    </source>
</reference>
<name>A0AAT9HTK2_9ACTN</name>
<protein>
    <submittedName>
        <fullName evidence="2">Uncharacterized protein</fullName>
    </submittedName>
</protein>
<evidence type="ECO:0000256" key="1">
    <source>
        <dbReference type="SAM" id="MobiDB-lite"/>
    </source>
</evidence>
<organism evidence="2">
    <name type="scientific">Streptomyces haneummycinicus</name>
    <dbReference type="NCBI Taxonomy" id="3074435"/>
    <lineage>
        <taxon>Bacteria</taxon>
        <taxon>Bacillati</taxon>
        <taxon>Actinomycetota</taxon>
        <taxon>Actinomycetes</taxon>
        <taxon>Kitasatosporales</taxon>
        <taxon>Streptomycetaceae</taxon>
        <taxon>Streptomyces</taxon>
    </lineage>
</organism>
<sequence length="107" mass="11636">MMPIDWNVATNSSGIRATRARESCARYTAAIDGHSRARGRVRPVPARSPHGQDAARHDFGGYDTHVVLLPFVRRFARDHCGPVPYGCGGPRAHAFTSPCRTAPPSAR</sequence>
<evidence type="ECO:0000313" key="2">
    <source>
        <dbReference type="EMBL" id="BFO20697.1"/>
    </source>
</evidence>
<feature type="region of interest" description="Disordered" evidence="1">
    <location>
        <begin position="35"/>
        <end position="57"/>
    </location>
</feature>
<gene>
    <name evidence="2" type="ORF">SHKM778_70850</name>
</gene>